<dbReference type="WBParaSite" id="Pan_g15521.t1">
    <property type="protein sequence ID" value="Pan_g15521.t1"/>
    <property type="gene ID" value="Pan_g15521"/>
</dbReference>
<dbReference type="InterPro" id="IPR002223">
    <property type="entry name" value="Kunitz_BPTI"/>
</dbReference>
<dbReference type="Proteomes" id="UP000492821">
    <property type="component" value="Unassembled WGS sequence"/>
</dbReference>
<dbReference type="Pfam" id="PF00014">
    <property type="entry name" value="Kunitz_BPTI"/>
    <property type="match status" value="1"/>
</dbReference>
<dbReference type="GO" id="GO:0004867">
    <property type="term" value="F:serine-type endopeptidase inhibitor activity"/>
    <property type="evidence" value="ECO:0007669"/>
    <property type="project" value="InterPro"/>
</dbReference>
<name>A0A7E4V1T0_PANRE</name>
<dbReference type="SMART" id="SM00131">
    <property type="entry name" value="KU"/>
    <property type="match status" value="1"/>
</dbReference>
<evidence type="ECO:0000259" key="2">
    <source>
        <dbReference type="PROSITE" id="PS50279"/>
    </source>
</evidence>
<keyword evidence="1" id="KW-0732">Signal</keyword>
<dbReference type="SUPFAM" id="SSF57362">
    <property type="entry name" value="BPTI-like"/>
    <property type="match status" value="1"/>
</dbReference>
<feature type="domain" description="BPTI/Kunitz inhibitor" evidence="2">
    <location>
        <begin position="30"/>
        <end position="84"/>
    </location>
</feature>
<dbReference type="AlphaFoldDB" id="A0A7E4V1T0"/>
<feature type="signal peptide" evidence="1">
    <location>
        <begin position="1"/>
        <end position="20"/>
    </location>
</feature>
<evidence type="ECO:0000256" key="1">
    <source>
        <dbReference type="SAM" id="SignalP"/>
    </source>
</evidence>
<dbReference type="InterPro" id="IPR052861">
    <property type="entry name" value="BPTI/Kunitz_domain"/>
</dbReference>
<dbReference type="InterPro" id="IPR036880">
    <property type="entry name" value="Kunitz_BPTI_sf"/>
</dbReference>
<dbReference type="PROSITE" id="PS00280">
    <property type="entry name" value="BPTI_KUNITZ_1"/>
    <property type="match status" value="1"/>
</dbReference>
<protein>
    <submittedName>
        <fullName evidence="4">BPTI/Kunitz inhibitor domain-containing protein</fullName>
    </submittedName>
</protein>
<feature type="chain" id="PRO_5028965029" evidence="1">
    <location>
        <begin position="21"/>
        <end position="189"/>
    </location>
</feature>
<reference evidence="4" key="2">
    <citation type="submission" date="2020-10" db="UniProtKB">
        <authorList>
            <consortium name="WormBaseParasite"/>
        </authorList>
    </citation>
    <scope>IDENTIFICATION</scope>
</reference>
<evidence type="ECO:0000313" key="3">
    <source>
        <dbReference type="Proteomes" id="UP000492821"/>
    </source>
</evidence>
<accession>A0A7E4V1T0</accession>
<dbReference type="PANTHER" id="PTHR47248">
    <property type="entry name" value="PROTEIN CBG06772"/>
    <property type="match status" value="1"/>
</dbReference>
<proteinExistence type="predicted"/>
<dbReference type="InterPro" id="IPR020901">
    <property type="entry name" value="Prtase_inh_Kunz-CS"/>
</dbReference>
<reference evidence="3" key="1">
    <citation type="journal article" date="2013" name="Genetics">
        <title>The draft genome and transcriptome of Panagrellus redivivus are shaped by the harsh demands of a free-living lifestyle.</title>
        <authorList>
            <person name="Srinivasan J."/>
            <person name="Dillman A.R."/>
            <person name="Macchietto M.G."/>
            <person name="Heikkinen L."/>
            <person name="Lakso M."/>
            <person name="Fracchia K.M."/>
            <person name="Antoshechkin I."/>
            <person name="Mortazavi A."/>
            <person name="Wong G."/>
            <person name="Sternberg P.W."/>
        </authorList>
    </citation>
    <scope>NUCLEOTIDE SEQUENCE [LARGE SCALE GENOMIC DNA]</scope>
    <source>
        <strain evidence="3">MT8872</strain>
    </source>
</reference>
<keyword evidence="3" id="KW-1185">Reference proteome</keyword>
<dbReference type="PANTHER" id="PTHR47248:SF7">
    <property type="entry name" value="BPTI_KUNITZ INHIBITOR DOMAIN-CONTAINING PROTEIN"/>
    <property type="match status" value="1"/>
</dbReference>
<organism evidence="3 4">
    <name type="scientific">Panagrellus redivivus</name>
    <name type="common">Microworm</name>
    <dbReference type="NCBI Taxonomy" id="6233"/>
    <lineage>
        <taxon>Eukaryota</taxon>
        <taxon>Metazoa</taxon>
        <taxon>Ecdysozoa</taxon>
        <taxon>Nematoda</taxon>
        <taxon>Chromadorea</taxon>
        <taxon>Rhabditida</taxon>
        <taxon>Tylenchina</taxon>
        <taxon>Panagrolaimomorpha</taxon>
        <taxon>Panagrolaimoidea</taxon>
        <taxon>Panagrolaimidae</taxon>
        <taxon>Panagrellus</taxon>
    </lineage>
</organism>
<evidence type="ECO:0000313" key="4">
    <source>
        <dbReference type="WBParaSite" id="Pan_g15521.t1"/>
    </source>
</evidence>
<dbReference type="Gene3D" id="4.10.410.10">
    <property type="entry name" value="Pancreatic trypsin inhibitor Kunitz domain"/>
    <property type="match status" value="1"/>
</dbReference>
<dbReference type="PROSITE" id="PS50279">
    <property type="entry name" value="BPTI_KUNITZ_2"/>
    <property type="match status" value="1"/>
</dbReference>
<sequence length="189" mass="21289">MIKLTPIAFFTLLFVNVAFSLDYDGVSEHCLTDRDRGEVCSNGTKPEIMYHFDKFTKRCLPFKFNGCGGNDNRFKTDNKCYFSCLPADYESCAFSTDPLKNEKGEDVLCGPAEGLSVRTQECPTDYECVMFYPVGRCCQKKSEELLRESFNTKCPKGESTLLGKSCDDDFCPSDQTCHQGDIFAHCCPK</sequence>